<dbReference type="GO" id="GO:0046872">
    <property type="term" value="F:metal ion binding"/>
    <property type="evidence" value="ECO:0007669"/>
    <property type="project" value="UniProtKB-KW"/>
</dbReference>
<protein>
    <recommendedName>
        <fullName evidence="12">Fluoride-specific ion channel FluC</fullName>
    </recommendedName>
</protein>
<dbReference type="RefSeq" id="WP_090202277.1">
    <property type="nucleotide sequence ID" value="NZ_FOFO01000001.1"/>
</dbReference>
<evidence type="ECO:0000256" key="7">
    <source>
        <dbReference type="ARBA" id="ARBA00023065"/>
    </source>
</evidence>
<dbReference type="PANTHER" id="PTHR28259">
    <property type="entry name" value="FLUORIDE EXPORT PROTEIN 1-RELATED"/>
    <property type="match status" value="1"/>
</dbReference>
<comment type="function">
    <text evidence="12">Fluoride-specific ion channel. Important for reducing fluoride concentration in the cell, thus reducing its toxicity.</text>
</comment>
<keyword evidence="12" id="KW-0479">Metal-binding</keyword>
<evidence type="ECO:0000256" key="5">
    <source>
        <dbReference type="ARBA" id="ARBA00022989"/>
    </source>
</evidence>
<dbReference type="NCBIfam" id="TIGR00494">
    <property type="entry name" value="crcB"/>
    <property type="match status" value="1"/>
</dbReference>
<evidence type="ECO:0000256" key="9">
    <source>
        <dbReference type="ARBA" id="ARBA00023303"/>
    </source>
</evidence>
<dbReference type="GO" id="GO:0140114">
    <property type="term" value="P:cellular detoxification of fluoride"/>
    <property type="evidence" value="ECO:0007669"/>
    <property type="project" value="UniProtKB-UniRule"/>
</dbReference>
<keyword evidence="8 12" id="KW-0472">Membrane</keyword>
<dbReference type="PANTHER" id="PTHR28259:SF1">
    <property type="entry name" value="FLUORIDE EXPORT PROTEIN 1-RELATED"/>
    <property type="match status" value="1"/>
</dbReference>
<gene>
    <name evidence="12" type="primary">fluC</name>
    <name evidence="12" type="synonym">crcB</name>
    <name evidence="13" type="ORF">SAMN05421693_10138</name>
</gene>
<evidence type="ECO:0000256" key="6">
    <source>
        <dbReference type="ARBA" id="ARBA00023053"/>
    </source>
</evidence>
<evidence type="ECO:0000256" key="10">
    <source>
        <dbReference type="ARBA" id="ARBA00035120"/>
    </source>
</evidence>
<evidence type="ECO:0000313" key="13">
    <source>
        <dbReference type="EMBL" id="SEP56722.1"/>
    </source>
</evidence>
<dbReference type="Pfam" id="PF02537">
    <property type="entry name" value="CRCB"/>
    <property type="match status" value="1"/>
</dbReference>
<keyword evidence="14" id="KW-1185">Reference proteome</keyword>
<dbReference type="GO" id="GO:0005886">
    <property type="term" value="C:plasma membrane"/>
    <property type="evidence" value="ECO:0007669"/>
    <property type="project" value="UniProtKB-SubCell"/>
</dbReference>
<keyword evidence="6 12" id="KW-0915">Sodium</keyword>
<keyword evidence="9 12" id="KW-0407">Ion channel</keyword>
<dbReference type="GO" id="GO:0062054">
    <property type="term" value="F:fluoride channel activity"/>
    <property type="evidence" value="ECO:0007669"/>
    <property type="project" value="UniProtKB-UniRule"/>
</dbReference>
<dbReference type="OrthoDB" id="9806299at2"/>
<comment type="catalytic activity">
    <reaction evidence="11">
        <text>fluoride(in) = fluoride(out)</text>
        <dbReference type="Rhea" id="RHEA:76159"/>
        <dbReference type="ChEBI" id="CHEBI:17051"/>
    </reaction>
    <physiologicalReaction direction="left-to-right" evidence="11">
        <dbReference type="Rhea" id="RHEA:76160"/>
    </physiologicalReaction>
</comment>
<evidence type="ECO:0000256" key="3">
    <source>
        <dbReference type="ARBA" id="ARBA00022519"/>
    </source>
</evidence>
<sequence length="131" mass="13602">MDFSFWALLLVLLGGALGGMARYWVSAQVTARLGGDFPWGTLLVNVTGALLIGLAAAGIEAAGTPEAWQSVWIWGVLGVLGSYTTVSSFSLQTLMLLQRGHGVAALGNVLLSVILCLGAAALAYYALSFVL</sequence>
<reference evidence="13 14" key="1">
    <citation type="submission" date="2016-10" db="EMBL/GenBank/DDBJ databases">
        <authorList>
            <person name="de Groot N.N."/>
        </authorList>
    </citation>
    <scope>NUCLEOTIDE SEQUENCE [LARGE SCALE GENOMIC DNA]</scope>
    <source>
        <strain evidence="13 14">B7-7</strain>
    </source>
</reference>
<comment type="similarity">
    <text evidence="10 12">Belongs to the fluoride channel Fluc/FEX (TC 1.A.43) family.</text>
</comment>
<feature type="binding site" evidence="12">
    <location>
        <position position="84"/>
    </location>
    <ligand>
        <name>Na(+)</name>
        <dbReference type="ChEBI" id="CHEBI:29101"/>
        <note>structural</note>
    </ligand>
</feature>
<evidence type="ECO:0000256" key="12">
    <source>
        <dbReference type="HAMAP-Rule" id="MF_00454"/>
    </source>
</evidence>
<keyword evidence="12" id="KW-0813">Transport</keyword>
<evidence type="ECO:0000256" key="1">
    <source>
        <dbReference type="ARBA" id="ARBA00004651"/>
    </source>
</evidence>
<keyword evidence="5 12" id="KW-1133">Transmembrane helix</keyword>
<evidence type="ECO:0000256" key="4">
    <source>
        <dbReference type="ARBA" id="ARBA00022692"/>
    </source>
</evidence>
<evidence type="ECO:0000313" key="14">
    <source>
        <dbReference type="Proteomes" id="UP000199496"/>
    </source>
</evidence>
<keyword evidence="4 12" id="KW-0812">Transmembrane</keyword>
<dbReference type="InterPro" id="IPR003691">
    <property type="entry name" value="FluC"/>
</dbReference>
<feature type="transmembrane region" description="Helical" evidence="12">
    <location>
        <begin position="71"/>
        <end position="91"/>
    </location>
</feature>
<dbReference type="EMBL" id="FOFO01000001">
    <property type="protein sequence ID" value="SEP56722.1"/>
    <property type="molecule type" value="Genomic_DNA"/>
</dbReference>
<keyword evidence="7 12" id="KW-0406">Ion transport</keyword>
<keyword evidence="3" id="KW-0997">Cell inner membrane</keyword>
<comment type="subcellular location">
    <subcellularLocation>
        <location evidence="1 12">Cell membrane</location>
        <topology evidence="1 12">Multi-pass membrane protein</topology>
    </subcellularLocation>
</comment>
<organism evidence="13 14">
    <name type="scientific">Ectothiorhodospira magna</name>
    <dbReference type="NCBI Taxonomy" id="867345"/>
    <lineage>
        <taxon>Bacteria</taxon>
        <taxon>Pseudomonadati</taxon>
        <taxon>Pseudomonadota</taxon>
        <taxon>Gammaproteobacteria</taxon>
        <taxon>Chromatiales</taxon>
        <taxon>Ectothiorhodospiraceae</taxon>
        <taxon>Ectothiorhodospira</taxon>
    </lineage>
</organism>
<dbReference type="AlphaFoldDB" id="A0A1H8YX85"/>
<comment type="activity regulation">
    <text evidence="12">Na(+) is not transported, but it plays an essential structural role and its presence is essential for fluoride channel function.</text>
</comment>
<evidence type="ECO:0000256" key="8">
    <source>
        <dbReference type="ARBA" id="ARBA00023136"/>
    </source>
</evidence>
<feature type="transmembrane region" description="Helical" evidence="12">
    <location>
        <begin position="37"/>
        <end position="59"/>
    </location>
</feature>
<name>A0A1H8YX85_9GAMM</name>
<evidence type="ECO:0000256" key="11">
    <source>
        <dbReference type="ARBA" id="ARBA00035585"/>
    </source>
</evidence>
<evidence type="ECO:0000256" key="2">
    <source>
        <dbReference type="ARBA" id="ARBA00022475"/>
    </source>
</evidence>
<feature type="binding site" evidence="12">
    <location>
        <position position="81"/>
    </location>
    <ligand>
        <name>Na(+)</name>
        <dbReference type="ChEBI" id="CHEBI:29101"/>
        <note>structural</note>
    </ligand>
</feature>
<keyword evidence="2 12" id="KW-1003">Cell membrane</keyword>
<feature type="transmembrane region" description="Helical" evidence="12">
    <location>
        <begin position="6"/>
        <end position="25"/>
    </location>
</feature>
<proteinExistence type="inferred from homology"/>
<dbReference type="HAMAP" id="MF_00454">
    <property type="entry name" value="FluC"/>
    <property type="match status" value="1"/>
</dbReference>
<dbReference type="Proteomes" id="UP000199496">
    <property type="component" value="Unassembled WGS sequence"/>
</dbReference>
<feature type="transmembrane region" description="Helical" evidence="12">
    <location>
        <begin position="103"/>
        <end position="127"/>
    </location>
</feature>
<dbReference type="STRING" id="867345.SAMN05421693_10138"/>
<accession>A0A1H8YX85</accession>